<protein>
    <submittedName>
        <fullName evidence="1">Uncharacterized protein</fullName>
    </submittedName>
</protein>
<dbReference type="AlphaFoldDB" id="A0A0L8V7W4"/>
<keyword evidence="2" id="KW-1185">Reference proteome</keyword>
<comment type="caution">
    <text evidence="1">The sequence shown here is derived from an EMBL/GenBank/DDBJ whole genome shotgun (WGS) entry which is preliminary data.</text>
</comment>
<organism evidence="1 2">
    <name type="scientific">Sunxiuqinia dokdonensis</name>
    <dbReference type="NCBI Taxonomy" id="1409788"/>
    <lineage>
        <taxon>Bacteria</taxon>
        <taxon>Pseudomonadati</taxon>
        <taxon>Bacteroidota</taxon>
        <taxon>Bacteroidia</taxon>
        <taxon>Marinilabiliales</taxon>
        <taxon>Prolixibacteraceae</taxon>
        <taxon>Sunxiuqinia</taxon>
    </lineage>
</organism>
<evidence type="ECO:0000313" key="1">
    <source>
        <dbReference type="EMBL" id="KOH44272.1"/>
    </source>
</evidence>
<dbReference type="Proteomes" id="UP000036958">
    <property type="component" value="Unassembled WGS sequence"/>
</dbReference>
<evidence type="ECO:0000313" key="2">
    <source>
        <dbReference type="Proteomes" id="UP000036958"/>
    </source>
</evidence>
<dbReference type="EMBL" id="LGIA01000166">
    <property type="protein sequence ID" value="KOH44272.1"/>
    <property type="molecule type" value="Genomic_DNA"/>
</dbReference>
<reference evidence="2" key="1">
    <citation type="submission" date="2015-07" db="EMBL/GenBank/DDBJ databases">
        <title>Genome sequencing of Sunxiuqinia dokdonensis strain SK.</title>
        <authorList>
            <person name="Ahn S."/>
            <person name="Kim B.-C."/>
        </authorList>
    </citation>
    <scope>NUCLEOTIDE SEQUENCE [LARGE SCALE GENOMIC DNA]</scope>
    <source>
        <strain evidence="2">SK</strain>
    </source>
</reference>
<sequence>MILLAKLAIRQTYRTFLNENCSKRQTLFPDGLTFIPIFEHSKIRT</sequence>
<gene>
    <name evidence="1" type="ORF">NC99_28900</name>
</gene>
<accession>A0A0L8V7W4</accession>
<name>A0A0L8V7W4_9BACT</name>
<proteinExistence type="predicted"/>